<accession>A0A2M7G3X5</accession>
<dbReference type="PROSITE" id="PS51257">
    <property type="entry name" value="PROKAR_LIPOPROTEIN"/>
    <property type="match status" value="1"/>
</dbReference>
<dbReference type="InterPro" id="IPR013783">
    <property type="entry name" value="Ig-like_fold"/>
</dbReference>
<comment type="caution">
    <text evidence="1">The sequence shown here is derived from an EMBL/GenBank/DDBJ whole genome shotgun (WGS) entry which is preliminary data.</text>
</comment>
<evidence type="ECO:0008006" key="3">
    <source>
        <dbReference type="Google" id="ProtNLM"/>
    </source>
</evidence>
<sequence length="143" mass="15274">MKRILMLTVIFPVLLAGCDTRQNVVVNTPSAVQATPQANRKPIVQQMNANPTNITKKDDIISFKVVAVDEDNDILKYVWSATKGTLSATQGEIVTWMPQKSDGSLETGVAVISVLVSDNKGGTDTSSVNITIDSTGAARIEGK</sequence>
<gene>
    <name evidence="1" type="ORF">COW36_12535</name>
</gene>
<reference evidence="1 2" key="1">
    <citation type="submission" date="2017-09" db="EMBL/GenBank/DDBJ databases">
        <title>Depth-based differentiation of microbial function through sediment-hosted aquifers and enrichment of novel symbionts in the deep terrestrial subsurface.</title>
        <authorList>
            <person name="Probst A.J."/>
            <person name="Ladd B."/>
            <person name="Jarett J.K."/>
            <person name="Geller-Mcgrath D.E."/>
            <person name="Sieber C.M."/>
            <person name="Emerson J.B."/>
            <person name="Anantharaman K."/>
            <person name="Thomas B.C."/>
            <person name="Malmstrom R."/>
            <person name="Stieglmeier M."/>
            <person name="Klingl A."/>
            <person name="Woyke T."/>
            <person name="Ryan C.M."/>
            <person name="Banfield J.F."/>
        </authorList>
    </citation>
    <scope>NUCLEOTIDE SEQUENCE [LARGE SCALE GENOMIC DNA]</scope>
    <source>
        <strain evidence="1">CG17_big_fil_post_rev_8_21_14_2_50_48_46</strain>
    </source>
</reference>
<dbReference type="EMBL" id="PFFQ01000037">
    <property type="protein sequence ID" value="PIW16588.1"/>
    <property type="molecule type" value="Genomic_DNA"/>
</dbReference>
<dbReference type="AlphaFoldDB" id="A0A2M7G3X5"/>
<protein>
    <recommendedName>
        <fullName evidence="3">Dystroglycan-type cadherin-like domain-containing protein</fullName>
    </recommendedName>
</protein>
<evidence type="ECO:0000313" key="1">
    <source>
        <dbReference type="EMBL" id="PIW16588.1"/>
    </source>
</evidence>
<proteinExistence type="predicted"/>
<organism evidence="1 2">
    <name type="scientific">bacterium (Candidatus Blackallbacteria) CG17_big_fil_post_rev_8_21_14_2_50_48_46</name>
    <dbReference type="NCBI Taxonomy" id="2014261"/>
    <lineage>
        <taxon>Bacteria</taxon>
        <taxon>Candidatus Blackallbacteria</taxon>
    </lineage>
</organism>
<name>A0A2M7G3X5_9BACT</name>
<dbReference type="Proteomes" id="UP000231019">
    <property type="component" value="Unassembled WGS sequence"/>
</dbReference>
<evidence type="ECO:0000313" key="2">
    <source>
        <dbReference type="Proteomes" id="UP000231019"/>
    </source>
</evidence>
<dbReference type="Pfam" id="PF17963">
    <property type="entry name" value="Big_9"/>
    <property type="match status" value="1"/>
</dbReference>
<dbReference type="Gene3D" id="2.60.40.10">
    <property type="entry name" value="Immunoglobulins"/>
    <property type="match status" value="1"/>
</dbReference>